<evidence type="ECO:0000259" key="1">
    <source>
        <dbReference type="SMART" id="SM00065"/>
    </source>
</evidence>
<dbReference type="RefSeq" id="WP_063873950.1">
    <property type="nucleotide sequence ID" value="NZ_CAWMRI010000243.1"/>
</dbReference>
<dbReference type="EMBL" id="LWAJ01000243">
    <property type="protein sequence ID" value="KZL48448.1"/>
    <property type="molecule type" value="Genomic_DNA"/>
</dbReference>
<dbReference type="Pfam" id="PF01590">
    <property type="entry name" value="GAF"/>
    <property type="match status" value="1"/>
</dbReference>
<protein>
    <submittedName>
        <fullName evidence="2">ATP-binding protein</fullName>
    </submittedName>
</protein>
<dbReference type="SMART" id="SM00065">
    <property type="entry name" value="GAF"/>
    <property type="match status" value="2"/>
</dbReference>
<feature type="domain" description="GAF" evidence="1">
    <location>
        <begin position="201"/>
        <end position="356"/>
    </location>
</feature>
<name>A0A166III9_NODSP</name>
<evidence type="ECO:0000313" key="2">
    <source>
        <dbReference type="EMBL" id="KZL48448.1"/>
    </source>
</evidence>
<dbReference type="Proteomes" id="UP000076555">
    <property type="component" value="Unassembled WGS sequence"/>
</dbReference>
<dbReference type="OrthoDB" id="567987at2"/>
<gene>
    <name evidence="2" type="ORF">A2T98_18015</name>
</gene>
<organism evidence="2 3">
    <name type="scientific">Nodularia spumigena CENA596</name>
    <dbReference type="NCBI Taxonomy" id="1819295"/>
    <lineage>
        <taxon>Bacteria</taxon>
        <taxon>Bacillati</taxon>
        <taxon>Cyanobacteriota</taxon>
        <taxon>Cyanophyceae</taxon>
        <taxon>Nostocales</taxon>
        <taxon>Nodulariaceae</taxon>
        <taxon>Nodularia</taxon>
    </lineage>
</organism>
<dbReference type="InterPro" id="IPR029016">
    <property type="entry name" value="GAF-like_dom_sf"/>
</dbReference>
<feature type="domain" description="GAF" evidence="1">
    <location>
        <begin position="554"/>
        <end position="704"/>
    </location>
</feature>
<dbReference type="Gene3D" id="3.30.450.40">
    <property type="match status" value="3"/>
</dbReference>
<reference evidence="2 3" key="1">
    <citation type="submission" date="2016-04" db="EMBL/GenBank/DDBJ databases">
        <title>Draft Genome Assembly of the Bloom-forming Cyanobacterium Nodularia spumigena Strain CENA596 in Shrimp Production Ponds.</title>
        <authorList>
            <person name="Popin R.V."/>
            <person name="Rigonato J."/>
            <person name="Abreu V.A."/>
            <person name="Andreote A.P."/>
            <person name="Silveira S.B."/>
            <person name="Odebrecht C."/>
            <person name="Fiore M.F."/>
        </authorList>
    </citation>
    <scope>NUCLEOTIDE SEQUENCE [LARGE SCALE GENOMIC DNA]</scope>
    <source>
        <strain evidence="2 3">CENA596</strain>
    </source>
</reference>
<dbReference type="SUPFAM" id="SSF55781">
    <property type="entry name" value="GAF domain-like"/>
    <property type="match status" value="3"/>
</dbReference>
<accession>A0A166III9</accession>
<dbReference type="GO" id="GO:0005524">
    <property type="term" value="F:ATP binding"/>
    <property type="evidence" value="ECO:0007669"/>
    <property type="project" value="UniProtKB-KW"/>
</dbReference>
<keyword evidence="2" id="KW-0067">ATP-binding</keyword>
<dbReference type="Gene3D" id="3.30.565.10">
    <property type="entry name" value="Histidine kinase-like ATPase, C-terminal domain"/>
    <property type="match status" value="1"/>
</dbReference>
<dbReference type="InterPro" id="IPR003018">
    <property type="entry name" value="GAF"/>
</dbReference>
<proteinExistence type="predicted"/>
<sequence length="958" mass="109149">MGQPQKYFTDEQQIIALNNVLQSLREEDDINILISTTISYIQKQFDYSVIWIAVYDRHKHTLCGKGGVIPDKNTNFLYKQVVLNPGDILEQVVIEQGPLGVVDLRNEPRAAIWQEFGKKFNIQGTIFWPIRHKNRFLGLLLLGSQRWGYLLPGDSKTRLTIVLGTLGAILYQKEIDLQKQQTKQPNEPLLKLLENLRVLDNLDQRLKAVVEATHAFVAPSRTNIYWFERQGRYFWCRMSNHLANMGRNSPDTTQAAGMTVLELSELYYALSVNEIVWIGDARSSLKSHFTAKLLQRLRVRSLLAAPIIWKKDLLGFLAVEGNEPRIWAEADQNFVQGAAGLISLVAPIDSMETTIQQIQDDTQLTSQVAQAIYNKDDLNETLSTCATQVLQRLAATRFLVLQYEFDQNNYQIIYQSQPHKRRLLTFNFHNLVEVDSSLLKSATSAVEVEKLDEDLRFFNWRNSLLENGVRSLLICNCTQGHAPKVLLLITHETYRTWSTLEKQLLWVVSQQIGVIVQQWQLRSDNERQQKVLYSIQQCLRILEQSDPSQTDATAAKDLERTVLEQIASILGCPLVLMLSWSSGETDAEIIVKPIADDQFAIVADAQVTIEYEALIQWALSQNGYLNFAVEHLPPATRAWLNGPGIGQILIIALRTAAIYEPTAVVVIADSKERQWLQLSLDATQTLLNQFAWSRRQQQITQLLESRNLELQQLNWYKHSRLQEIQRTTALLLRQIHDLGIPSHDLTRTRYQLLLQQLDQTTASMTGLLKLEQWHLHKSGETMPISSLLKRSLERVETLFQQHKLWVSVHGLGQSGAEQESVNNSSFLQGIHTSSYPSPMAIAGDIVKIELILHQLLVFACHRSQRGGRIDIWCRRSDEQLLELSITDNGIIEPQLLAELDQNTPKDVLALSVLDQPPGLHLLICQNLMQQLGGELHIYQLPDSRVVSRLILPLAVKNY</sequence>
<dbReference type="AlphaFoldDB" id="A0A166III9"/>
<keyword evidence="2" id="KW-0547">Nucleotide-binding</keyword>
<dbReference type="SUPFAM" id="SSF55874">
    <property type="entry name" value="ATPase domain of HSP90 chaperone/DNA topoisomerase II/histidine kinase"/>
    <property type="match status" value="1"/>
</dbReference>
<comment type="caution">
    <text evidence="2">The sequence shown here is derived from an EMBL/GenBank/DDBJ whole genome shotgun (WGS) entry which is preliminary data.</text>
</comment>
<evidence type="ECO:0000313" key="3">
    <source>
        <dbReference type="Proteomes" id="UP000076555"/>
    </source>
</evidence>
<dbReference type="InterPro" id="IPR036890">
    <property type="entry name" value="HATPase_C_sf"/>
</dbReference>